<evidence type="ECO:0000313" key="3">
    <source>
        <dbReference type="Proteomes" id="UP001311232"/>
    </source>
</evidence>
<feature type="region of interest" description="Disordered" evidence="1">
    <location>
        <begin position="1"/>
        <end position="128"/>
    </location>
</feature>
<feature type="compositionally biased region" description="Acidic residues" evidence="1">
    <location>
        <begin position="27"/>
        <end position="41"/>
    </location>
</feature>
<comment type="caution">
    <text evidence="2">The sequence shown here is derived from an EMBL/GenBank/DDBJ whole genome shotgun (WGS) entry which is preliminary data.</text>
</comment>
<protein>
    <submittedName>
        <fullName evidence="2">Uncharacterized protein</fullName>
    </submittedName>
</protein>
<dbReference type="EMBL" id="JAHHUM010000581">
    <property type="protein sequence ID" value="KAK5619300.1"/>
    <property type="molecule type" value="Genomic_DNA"/>
</dbReference>
<reference evidence="2 3" key="1">
    <citation type="submission" date="2021-06" db="EMBL/GenBank/DDBJ databases">
        <authorList>
            <person name="Palmer J.M."/>
        </authorList>
    </citation>
    <scope>NUCLEOTIDE SEQUENCE [LARGE SCALE GENOMIC DNA]</scope>
    <source>
        <strain evidence="2 3">MEX-2019</strain>
        <tissue evidence="2">Muscle</tissue>
    </source>
</reference>
<dbReference type="AlphaFoldDB" id="A0AAV9SE55"/>
<feature type="compositionally biased region" description="Acidic residues" evidence="1">
    <location>
        <begin position="52"/>
        <end position="69"/>
    </location>
</feature>
<evidence type="ECO:0000256" key="1">
    <source>
        <dbReference type="SAM" id="MobiDB-lite"/>
    </source>
</evidence>
<name>A0AAV9SE55_9TELE</name>
<sequence length="166" mass="18982">MLPGAPRGSRSSEYRPIQNWNQNLLDVQEELNSDQEDEDEFVPSKKELQSSSDEEDEVEEEEAGLDSDVEPGLVLLARSRKNMLLSPNAEEDHPEHAADPPPRHAQHPQQVRASPTAHQRSGRGQNQIPIRISPSNIFWILEQLLEEQELQSRVLQVRRFKHSVLN</sequence>
<evidence type="ECO:0000313" key="2">
    <source>
        <dbReference type="EMBL" id="KAK5619300.1"/>
    </source>
</evidence>
<proteinExistence type="predicted"/>
<dbReference type="Proteomes" id="UP001311232">
    <property type="component" value="Unassembled WGS sequence"/>
</dbReference>
<gene>
    <name evidence="2" type="ORF">CRENBAI_015527</name>
</gene>
<feature type="compositionally biased region" description="Polar residues" evidence="1">
    <location>
        <begin position="107"/>
        <end position="128"/>
    </location>
</feature>
<feature type="compositionally biased region" description="Basic and acidic residues" evidence="1">
    <location>
        <begin position="90"/>
        <end position="102"/>
    </location>
</feature>
<keyword evidence="3" id="KW-1185">Reference proteome</keyword>
<organism evidence="2 3">
    <name type="scientific">Crenichthys baileyi</name>
    <name type="common">White River springfish</name>
    <dbReference type="NCBI Taxonomy" id="28760"/>
    <lineage>
        <taxon>Eukaryota</taxon>
        <taxon>Metazoa</taxon>
        <taxon>Chordata</taxon>
        <taxon>Craniata</taxon>
        <taxon>Vertebrata</taxon>
        <taxon>Euteleostomi</taxon>
        <taxon>Actinopterygii</taxon>
        <taxon>Neopterygii</taxon>
        <taxon>Teleostei</taxon>
        <taxon>Neoteleostei</taxon>
        <taxon>Acanthomorphata</taxon>
        <taxon>Ovalentaria</taxon>
        <taxon>Atherinomorphae</taxon>
        <taxon>Cyprinodontiformes</taxon>
        <taxon>Goodeidae</taxon>
        <taxon>Crenichthys</taxon>
    </lineage>
</organism>
<accession>A0AAV9SE55</accession>